<evidence type="ECO:0008006" key="4">
    <source>
        <dbReference type="Google" id="ProtNLM"/>
    </source>
</evidence>
<feature type="transmembrane region" description="Helical" evidence="2">
    <location>
        <begin position="60"/>
        <end position="80"/>
    </location>
</feature>
<evidence type="ECO:0000256" key="1">
    <source>
        <dbReference type="SAM" id="MobiDB-lite"/>
    </source>
</evidence>
<feature type="compositionally biased region" description="Low complexity" evidence="1">
    <location>
        <begin position="296"/>
        <end position="309"/>
    </location>
</feature>
<evidence type="ECO:0000313" key="3">
    <source>
        <dbReference type="EMBL" id="ACL07509.1"/>
    </source>
</evidence>
<dbReference type="HOGENOM" id="CLU_046666_0_0_7"/>
<gene>
    <name evidence="3" type="ordered locus">DvMF_0552</name>
</gene>
<keyword evidence="2" id="KW-0812">Transmembrane</keyword>
<accession>B8DKT0</accession>
<sequence>MSSAAPFPWNLCLSGLAFLVRPDADSLSLPLPPSGAANFLAEISRHFGDYQTDFTLVREFVLIVAAVSALLAAVLLVGGLRQRRERYTPEGWVNDPHVIRELLDAAILQRGRFEMQFHGPAGRRSTYCTAVAVTRSTLTLECSLLRTVPESWKGREVDCYFRTQQKRTQVYYQFASVITGAHHAPSADRYAPRGPDSMADVVWLVDLTLPQKLERRQKRAFLRLDVPRQLVLGLAAWPMGADTPPPADGRRLGTPLLALLDATSLNSFTAHAAASPVDAPHARDAAHDPARDGAHDAAPAEAAAPVSRVGGNDTPPVASCSEPAPHDDIAAPLFPDISRALPVVLLNLSGGGLRLLVPRATARSATARGMNLDIGGRLATLLELYAPQHDRSMGFWLQCRIQNRFVAFETRDVELGLQVLAWGQARDNAPHMADWKPLSDEGEVEPLGNWVIRRHLELYRESGSDVV</sequence>
<organism evidence="3">
    <name type="scientific">Nitratidesulfovibrio vulgaris (strain DSM 19637 / Miyazaki F)</name>
    <name type="common">Desulfovibrio vulgaris</name>
    <dbReference type="NCBI Taxonomy" id="883"/>
    <lineage>
        <taxon>Bacteria</taxon>
        <taxon>Pseudomonadati</taxon>
        <taxon>Thermodesulfobacteriota</taxon>
        <taxon>Desulfovibrionia</taxon>
        <taxon>Desulfovibrionales</taxon>
        <taxon>Desulfovibrionaceae</taxon>
        <taxon>Nitratidesulfovibrio</taxon>
    </lineage>
</organism>
<dbReference type="STRING" id="883.DvMF_0552"/>
<keyword evidence="2" id="KW-1133">Transmembrane helix</keyword>
<dbReference type="AlphaFoldDB" id="B8DKT0"/>
<name>B8DKT0_NITV9</name>
<keyword evidence="2" id="KW-0472">Membrane</keyword>
<protein>
    <recommendedName>
        <fullName evidence="4">Type IV pilus assembly PilZ</fullName>
    </recommendedName>
</protein>
<dbReference type="eggNOG" id="ENOG503431E">
    <property type="taxonomic scope" value="Bacteria"/>
</dbReference>
<reference evidence="3" key="1">
    <citation type="submission" date="2008-10" db="EMBL/GenBank/DDBJ databases">
        <title>Complete sequence of Desulfovibrio vulgaris str. 'Miyazaki F'.</title>
        <authorList>
            <person name="Lucas S."/>
            <person name="Copeland A."/>
            <person name="Lapidus A."/>
            <person name="Glavina del Rio T."/>
            <person name="Dalin E."/>
            <person name="Tice H."/>
            <person name="Bruce D."/>
            <person name="Goodwin L."/>
            <person name="Pitluck S."/>
            <person name="Sims D."/>
            <person name="Brettin T."/>
            <person name="Detter J.C."/>
            <person name="Han C."/>
            <person name="Larimer F."/>
            <person name="Land M."/>
            <person name="Hauser L."/>
            <person name="Kyrpides N."/>
            <person name="Mikhailova N."/>
            <person name="Hazen T.C."/>
            <person name="Richardson P."/>
        </authorList>
    </citation>
    <scope>NUCLEOTIDE SEQUENCE</scope>
    <source>
        <strain evidence="3">Miyazaki F</strain>
    </source>
</reference>
<evidence type="ECO:0000256" key="2">
    <source>
        <dbReference type="SAM" id="Phobius"/>
    </source>
</evidence>
<dbReference type="KEGG" id="dvm:DvMF_0552"/>
<proteinExistence type="predicted"/>
<feature type="compositionally biased region" description="Basic and acidic residues" evidence="1">
    <location>
        <begin position="280"/>
        <end position="295"/>
    </location>
</feature>
<feature type="region of interest" description="Disordered" evidence="1">
    <location>
        <begin position="275"/>
        <end position="324"/>
    </location>
</feature>
<dbReference type="EMBL" id="CP001197">
    <property type="protein sequence ID" value="ACL07509.1"/>
    <property type="molecule type" value="Genomic_DNA"/>
</dbReference>